<gene>
    <name evidence="2" type="ORF">KDB89_13515</name>
</gene>
<reference evidence="2 3" key="1">
    <citation type="submission" date="2021-07" db="EMBL/GenBank/DDBJ databases">
        <title>complete genome sequencing of Tessaracoccus sp.J1M15.</title>
        <authorList>
            <person name="Bae J.-W."/>
            <person name="Kim D.-y."/>
        </authorList>
    </citation>
    <scope>NUCLEOTIDE SEQUENCE [LARGE SCALE GENOMIC DNA]</scope>
    <source>
        <strain evidence="2 3">J1M15</strain>
    </source>
</reference>
<sequence length="54" mass="6103">MTMTDWDVVPPIEASSDGTHRPQVCTSCDLWQLAASVCPNCHWHKHWAAQEVLL</sequence>
<dbReference type="Proteomes" id="UP000824504">
    <property type="component" value="Chromosome"/>
</dbReference>
<organism evidence="2 3">
    <name type="scientific">Tessaracoccus palaemonis</name>
    <dbReference type="NCBI Taxonomy" id="2829499"/>
    <lineage>
        <taxon>Bacteria</taxon>
        <taxon>Bacillati</taxon>
        <taxon>Actinomycetota</taxon>
        <taxon>Actinomycetes</taxon>
        <taxon>Propionibacteriales</taxon>
        <taxon>Propionibacteriaceae</taxon>
        <taxon>Tessaracoccus</taxon>
    </lineage>
</organism>
<name>A0ABX8SJX0_9ACTN</name>
<dbReference type="RefSeq" id="WP_219081887.1">
    <property type="nucleotide sequence ID" value="NZ_CP079216.1"/>
</dbReference>
<accession>A0ABX8SJX0</accession>
<feature type="region of interest" description="Disordered" evidence="1">
    <location>
        <begin position="1"/>
        <end position="21"/>
    </location>
</feature>
<evidence type="ECO:0000313" key="2">
    <source>
        <dbReference type="EMBL" id="QXT62732.1"/>
    </source>
</evidence>
<dbReference type="EMBL" id="CP079216">
    <property type="protein sequence ID" value="QXT62732.1"/>
    <property type="molecule type" value="Genomic_DNA"/>
</dbReference>
<proteinExistence type="predicted"/>
<evidence type="ECO:0000313" key="3">
    <source>
        <dbReference type="Proteomes" id="UP000824504"/>
    </source>
</evidence>
<evidence type="ECO:0008006" key="4">
    <source>
        <dbReference type="Google" id="ProtNLM"/>
    </source>
</evidence>
<protein>
    <recommendedName>
        <fullName evidence="4">LapB rubredoxin metal binding domain-containing protein</fullName>
    </recommendedName>
</protein>
<evidence type="ECO:0000256" key="1">
    <source>
        <dbReference type="SAM" id="MobiDB-lite"/>
    </source>
</evidence>
<keyword evidence="3" id="KW-1185">Reference proteome</keyword>